<evidence type="ECO:0000313" key="5">
    <source>
        <dbReference type="Proteomes" id="UP000008810"/>
    </source>
</evidence>
<feature type="domain" description="C2H2-type" evidence="2">
    <location>
        <begin position="162"/>
        <end position="182"/>
    </location>
</feature>
<proteinExistence type="predicted"/>
<dbReference type="OrthoDB" id="609077at2759"/>
<dbReference type="Proteomes" id="UP000008810">
    <property type="component" value="Chromosome 3"/>
</dbReference>
<feature type="region of interest" description="Disordered" evidence="1">
    <location>
        <begin position="1"/>
        <end position="20"/>
    </location>
</feature>
<evidence type="ECO:0000256" key="1">
    <source>
        <dbReference type="SAM" id="MobiDB-lite"/>
    </source>
</evidence>
<accession>A0A2K2CVV7</accession>
<name>A0A2K2CVV7_BRADI</name>
<dbReference type="InterPro" id="IPR011676">
    <property type="entry name" value="DUF1618"/>
</dbReference>
<dbReference type="ExpressionAtlas" id="A0A2K2CVV7">
    <property type="expression patterns" value="baseline"/>
</dbReference>
<dbReference type="Gramene" id="PNT66154">
    <property type="protein sequence ID" value="PNT66154"/>
    <property type="gene ID" value="BRADI_3g07887v3"/>
</dbReference>
<feature type="region of interest" description="Disordered" evidence="1">
    <location>
        <begin position="426"/>
        <end position="469"/>
    </location>
</feature>
<organism evidence="3">
    <name type="scientific">Brachypodium distachyon</name>
    <name type="common">Purple false brome</name>
    <name type="synonym">Trachynia distachya</name>
    <dbReference type="NCBI Taxonomy" id="15368"/>
    <lineage>
        <taxon>Eukaryota</taxon>
        <taxon>Viridiplantae</taxon>
        <taxon>Streptophyta</taxon>
        <taxon>Embryophyta</taxon>
        <taxon>Tracheophyta</taxon>
        <taxon>Spermatophyta</taxon>
        <taxon>Magnoliopsida</taxon>
        <taxon>Liliopsida</taxon>
        <taxon>Poales</taxon>
        <taxon>Poaceae</taxon>
        <taxon>BOP clade</taxon>
        <taxon>Pooideae</taxon>
        <taxon>Stipodae</taxon>
        <taxon>Brachypodieae</taxon>
        <taxon>Brachypodium</taxon>
    </lineage>
</organism>
<sequence length="469" mass="52490">MADLVSPPAYDSDGDTAQRPTSSVLEKYAYFDNRQNATTAVCDLDKGSIQVTFCVAHPPRASYFCVYTTHFAPAQFGAAPQILATEGPLALIRVIIGRRKSYFSPGVGDLFVYHAGGDLPPSLKRLPSPAPHFFDDSYAAIVRHCPRRRCPQRRGIKEDHDCSDCNYVVAARQADQDHTPYHSGSQCKAITIGGEEGTVAWAILGKYTRRIMFCDVLAITDTSPHPPVLRFLHMPGMESPGEYTVCLQDIDLLDDGSIAYIELQLTEEYTWEANTWRIKIDRSSPLSSTQWQWECTFRSSDISQSLHDRLDVGDAEAVFYVGPPILSLQDDGIVYILTKTDPEDPCKSWLLAIDMKKNKVQQVQELVGDRGFFVFQPYFTTTSISKYIQVINPGKQKAKRQKMVPSQCKKLGGVSMEPHWQDDMELDDEVDDTQSLPEPVPLTKHESEMDYLSKPALQSTDRTGTGRGM</sequence>
<dbReference type="InParanoid" id="A0A2K2CVV7"/>
<evidence type="ECO:0000313" key="4">
    <source>
        <dbReference type="EnsemblPlants" id="PNT66154"/>
    </source>
</evidence>
<dbReference type="EnsemblPlants" id="PNT66154">
    <property type="protein sequence ID" value="PNT66154"/>
    <property type="gene ID" value="BRADI_3g07887v3"/>
</dbReference>
<keyword evidence="5" id="KW-1185">Reference proteome</keyword>
<dbReference type="AlphaFoldDB" id="A0A2K2CVV7"/>
<evidence type="ECO:0000259" key="2">
    <source>
        <dbReference type="PROSITE" id="PS00028"/>
    </source>
</evidence>
<reference evidence="3 4" key="1">
    <citation type="journal article" date="2010" name="Nature">
        <title>Genome sequencing and analysis of the model grass Brachypodium distachyon.</title>
        <authorList>
            <consortium name="International Brachypodium Initiative"/>
        </authorList>
    </citation>
    <scope>NUCLEOTIDE SEQUENCE [LARGE SCALE GENOMIC DNA]</scope>
    <source>
        <strain evidence="3 4">Bd21</strain>
    </source>
</reference>
<evidence type="ECO:0000313" key="3">
    <source>
        <dbReference type="EMBL" id="PNT66154.1"/>
    </source>
</evidence>
<dbReference type="EMBL" id="CM000882">
    <property type="protein sequence ID" value="PNT66154.1"/>
    <property type="molecule type" value="Genomic_DNA"/>
</dbReference>
<dbReference type="PANTHER" id="PTHR33074:SF98">
    <property type="entry name" value="C2H2-TYPE DOMAIN-CONTAINING PROTEIN"/>
    <property type="match status" value="1"/>
</dbReference>
<reference evidence="4" key="3">
    <citation type="submission" date="2018-08" db="UniProtKB">
        <authorList>
            <consortium name="EnsemblPlants"/>
        </authorList>
    </citation>
    <scope>IDENTIFICATION</scope>
    <source>
        <strain evidence="4">cv. Bd21</strain>
    </source>
</reference>
<gene>
    <name evidence="3" type="ORF">BRADI_3g07887v3</name>
</gene>
<dbReference type="PANTHER" id="PTHR33074">
    <property type="entry name" value="EXPRESSED PROTEIN-RELATED"/>
    <property type="match status" value="1"/>
</dbReference>
<reference evidence="3" key="2">
    <citation type="submission" date="2017-06" db="EMBL/GenBank/DDBJ databases">
        <title>WGS assembly of Brachypodium distachyon.</title>
        <authorList>
            <consortium name="The International Brachypodium Initiative"/>
            <person name="Lucas S."/>
            <person name="Harmon-Smith M."/>
            <person name="Lail K."/>
            <person name="Tice H."/>
            <person name="Grimwood J."/>
            <person name="Bruce D."/>
            <person name="Barry K."/>
            <person name="Shu S."/>
            <person name="Lindquist E."/>
            <person name="Wang M."/>
            <person name="Pitluck S."/>
            <person name="Vogel J.P."/>
            <person name="Garvin D.F."/>
            <person name="Mockler T.C."/>
            <person name="Schmutz J."/>
            <person name="Rokhsar D."/>
            <person name="Bevan M.W."/>
        </authorList>
    </citation>
    <scope>NUCLEOTIDE SEQUENCE</scope>
    <source>
        <strain evidence="3">Bd21</strain>
    </source>
</reference>
<protein>
    <recommendedName>
        <fullName evidence="2">C2H2-type domain-containing protein</fullName>
    </recommendedName>
</protein>
<dbReference type="Pfam" id="PF07762">
    <property type="entry name" value="DUF1618"/>
    <property type="match status" value="1"/>
</dbReference>
<dbReference type="PROSITE" id="PS00028">
    <property type="entry name" value="ZINC_FINGER_C2H2_1"/>
    <property type="match status" value="1"/>
</dbReference>
<dbReference type="InterPro" id="IPR013087">
    <property type="entry name" value="Znf_C2H2_type"/>
</dbReference>